<dbReference type="EMBL" id="JAPNKA010000001">
    <property type="protein sequence ID" value="MCY1083242.1"/>
    <property type="molecule type" value="Genomic_DNA"/>
</dbReference>
<feature type="signal peptide" evidence="1">
    <location>
        <begin position="1"/>
        <end position="23"/>
    </location>
</feature>
<dbReference type="Proteomes" id="UP001207654">
    <property type="component" value="Unassembled WGS sequence"/>
</dbReference>
<protein>
    <recommendedName>
        <fullName evidence="4">Lipoprotein</fullName>
    </recommendedName>
</protein>
<dbReference type="RefSeq" id="WP_267541779.1">
    <property type="nucleotide sequence ID" value="NZ_JAPNKA010000001.1"/>
</dbReference>
<organism evidence="2 3">
    <name type="scientific">Archangium lansingense</name>
    <dbReference type="NCBI Taxonomy" id="2995310"/>
    <lineage>
        <taxon>Bacteria</taxon>
        <taxon>Pseudomonadati</taxon>
        <taxon>Myxococcota</taxon>
        <taxon>Myxococcia</taxon>
        <taxon>Myxococcales</taxon>
        <taxon>Cystobacterineae</taxon>
        <taxon>Archangiaceae</taxon>
        <taxon>Archangium</taxon>
    </lineage>
</organism>
<accession>A0ABT4AR15</accession>
<reference evidence="2 3" key="1">
    <citation type="submission" date="2022-11" db="EMBL/GenBank/DDBJ databases">
        <title>Minimal conservation of predation-associated metabolite biosynthetic gene clusters underscores biosynthetic potential of Myxococcota including descriptions for ten novel species: Archangium lansinium sp. nov., Myxococcus landrumus sp. nov., Nannocystis bai.</title>
        <authorList>
            <person name="Ahearne A."/>
            <person name="Stevens C."/>
            <person name="Phillips K."/>
        </authorList>
    </citation>
    <scope>NUCLEOTIDE SEQUENCE [LARGE SCALE GENOMIC DNA]</scope>
    <source>
        <strain evidence="2 3">MIWBW</strain>
    </source>
</reference>
<gene>
    <name evidence="2" type="ORF">OV287_53290</name>
</gene>
<comment type="caution">
    <text evidence="2">The sequence shown here is derived from an EMBL/GenBank/DDBJ whole genome shotgun (WGS) entry which is preliminary data.</text>
</comment>
<name>A0ABT4AR15_9BACT</name>
<evidence type="ECO:0008006" key="4">
    <source>
        <dbReference type="Google" id="ProtNLM"/>
    </source>
</evidence>
<evidence type="ECO:0000256" key="1">
    <source>
        <dbReference type="SAM" id="SignalP"/>
    </source>
</evidence>
<sequence length="186" mass="19565">MTSIAKLMLPLLLLCTGCSVTVAQLNPSPNLDLPPTSQSLSLKLEDAVSDSLVVPVGPAYAQMEVNDWRHSLERGFTNAFKNSHSLGNGPTELTLQLLEVHPGLILGSAGGENSKATGQLRYKARLLDANGNIVKRLTGTAIGHKDALGRRDIPLAIQSAVETMYEEIAASFFGASVSGVSPSAAN</sequence>
<keyword evidence="1" id="KW-0732">Signal</keyword>
<proteinExistence type="predicted"/>
<keyword evidence="3" id="KW-1185">Reference proteome</keyword>
<evidence type="ECO:0000313" key="3">
    <source>
        <dbReference type="Proteomes" id="UP001207654"/>
    </source>
</evidence>
<feature type="chain" id="PRO_5045879053" description="Lipoprotein" evidence="1">
    <location>
        <begin position="24"/>
        <end position="186"/>
    </location>
</feature>
<evidence type="ECO:0000313" key="2">
    <source>
        <dbReference type="EMBL" id="MCY1083242.1"/>
    </source>
</evidence>